<keyword evidence="11" id="KW-1185">Reference proteome</keyword>
<accession>A0A1T5C4K8</accession>
<evidence type="ECO:0000259" key="9">
    <source>
        <dbReference type="PROSITE" id="PS51379"/>
    </source>
</evidence>
<keyword evidence="3" id="KW-0819">tRNA processing</keyword>
<dbReference type="SUPFAM" id="SSF46548">
    <property type="entry name" value="alpha-helical ferredoxin"/>
    <property type="match status" value="1"/>
</dbReference>
<dbReference type="GO" id="GO:0051539">
    <property type="term" value="F:4 iron, 4 sulfur cluster binding"/>
    <property type="evidence" value="ECO:0007669"/>
    <property type="project" value="UniProtKB-KW"/>
</dbReference>
<dbReference type="EMBL" id="FUYN01000004">
    <property type="protein sequence ID" value="SKB54321.1"/>
    <property type="molecule type" value="Genomic_DNA"/>
</dbReference>
<evidence type="ECO:0000256" key="7">
    <source>
        <dbReference type="ARBA" id="ARBA00023004"/>
    </source>
</evidence>
<organism evidence="10 11">
    <name type="scientific">Acetoanaerobium noterae</name>
    <dbReference type="NCBI Taxonomy" id="745369"/>
    <lineage>
        <taxon>Bacteria</taxon>
        <taxon>Bacillati</taxon>
        <taxon>Bacillota</taxon>
        <taxon>Clostridia</taxon>
        <taxon>Peptostreptococcales</taxon>
        <taxon>Filifactoraceae</taxon>
        <taxon>Acetoanaerobium</taxon>
    </lineage>
</organism>
<dbReference type="AlphaFoldDB" id="A0A1T5C4K8"/>
<feature type="domain" description="4Fe-4S ferredoxin-type" evidence="9">
    <location>
        <begin position="166"/>
        <end position="195"/>
    </location>
</feature>
<dbReference type="InterPro" id="IPR004453">
    <property type="entry name" value="QueG"/>
</dbReference>
<dbReference type="Pfam" id="PF13484">
    <property type="entry name" value="Fer4_16"/>
    <property type="match status" value="1"/>
</dbReference>
<evidence type="ECO:0000256" key="5">
    <source>
        <dbReference type="ARBA" id="ARBA00022785"/>
    </source>
</evidence>
<dbReference type="PROSITE" id="PS00198">
    <property type="entry name" value="4FE4S_FER_1"/>
    <property type="match status" value="1"/>
</dbReference>
<proteinExistence type="predicted"/>
<sequence length="294" mass="33594">MIDIINQENIDQYTIINVNSIKDSLDKFSFYLEERKLLGVQLDLEEQNLGSRLKLDINNKPASSIICIFFPYLTESHSFDSNISVSAQGIDYHIWAKDKLKRIVQKLQIKYPNSTFSIQVDNGPLNERFFALESGLGYKGINNMVINEVYGSYGFIGLIVTDLVLKEKRLPKKNCINCGKCIEYCPGKALNYKNGFIGQRCASYLTQKKTELSDSEIAILKKSNKVYGCDICQIVCPHNRDIKKSQEIDDVMKRLNLNDIASLSNKEFKKNYGNRAFAWRGKNILVRNFNIIGD</sequence>
<keyword evidence="5" id="KW-0671">Queuosine biosynthesis</keyword>
<keyword evidence="2" id="KW-0963">Cytoplasm</keyword>
<dbReference type="Pfam" id="PF08331">
    <property type="entry name" value="QueG_DUF1730"/>
    <property type="match status" value="1"/>
</dbReference>
<evidence type="ECO:0000313" key="10">
    <source>
        <dbReference type="EMBL" id="SKB54321.1"/>
    </source>
</evidence>
<evidence type="ECO:0000256" key="6">
    <source>
        <dbReference type="ARBA" id="ARBA00023002"/>
    </source>
</evidence>
<keyword evidence="7" id="KW-0408">Iron</keyword>
<keyword evidence="6" id="KW-0560">Oxidoreductase</keyword>
<dbReference type="Proteomes" id="UP000243406">
    <property type="component" value="Unassembled WGS sequence"/>
</dbReference>
<dbReference type="GO" id="GO:0008616">
    <property type="term" value="P:tRNA queuosine(34) biosynthetic process"/>
    <property type="evidence" value="ECO:0007669"/>
    <property type="project" value="UniProtKB-KW"/>
</dbReference>
<keyword evidence="1" id="KW-0004">4Fe-4S</keyword>
<gene>
    <name evidence="10" type="ORF">SAMN02745120_2001</name>
</gene>
<dbReference type="GO" id="GO:0052693">
    <property type="term" value="F:epoxyqueuosine reductase activity"/>
    <property type="evidence" value="ECO:0007669"/>
    <property type="project" value="TreeGrafter"/>
</dbReference>
<evidence type="ECO:0000256" key="1">
    <source>
        <dbReference type="ARBA" id="ARBA00022485"/>
    </source>
</evidence>
<protein>
    <submittedName>
        <fullName evidence="10">Epoxyqueuosine reductase</fullName>
    </submittedName>
</protein>
<dbReference type="PANTHER" id="PTHR30002:SF4">
    <property type="entry name" value="EPOXYQUEUOSINE REDUCTASE"/>
    <property type="match status" value="1"/>
</dbReference>
<dbReference type="PANTHER" id="PTHR30002">
    <property type="entry name" value="EPOXYQUEUOSINE REDUCTASE"/>
    <property type="match status" value="1"/>
</dbReference>
<evidence type="ECO:0000256" key="3">
    <source>
        <dbReference type="ARBA" id="ARBA00022694"/>
    </source>
</evidence>
<dbReference type="InterPro" id="IPR017896">
    <property type="entry name" value="4Fe4S_Fe-S-bd"/>
</dbReference>
<dbReference type="OrthoDB" id="9784571at2"/>
<evidence type="ECO:0000256" key="4">
    <source>
        <dbReference type="ARBA" id="ARBA00022723"/>
    </source>
</evidence>
<dbReference type="GO" id="GO:0046872">
    <property type="term" value="F:metal ion binding"/>
    <property type="evidence" value="ECO:0007669"/>
    <property type="project" value="UniProtKB-KW"/>
</dbReference>
<dbReference type="PROSITE" id="PS51379">
    <property type="entry name" value="4FE4S_FER_2"/>
    <property type="match status" value="1"/>
</dbReference>
<dbReference type="Gene3D" id="3.30.70.20">
    <property type="match status" value="1"/>
</dbReference>
<dbReference type="InterPro" id="IPR013542">
    <property type="entry name" value="QueG_DUF1730"/>
</dbReference>
<dbReference type="InterPro" id="IPR017900">
    <property type="entry name" value="4Fe4S_Fe_S_CS"/>
</dbReference>
<keyword evidence="8" id="KW-0411">Iron-sulfur</keyword>
<name>A0A1T5C4K8_9FIRM</name>
<dbReference type="RefSeq" id="WP_079589805.1">
    <property type="nucleotide sequence ID" value="NZ_FUYN01000004.1"/>
</dbReference>
<evidence type="ECO:0000313" key="11">
    <source>
        <dbReference type="Proteomes" id="UP000243406"/>
    </source>
</evidence>
<reference evidence="11" key="1">
    <citation type="submission" date="2017-02" db="EMBL/GenBank/DDBJ databases">
        <authorList>
            <person name="Varghese N."/>
            <person name="Submissions S."/>
        </authorList>
    </citation>
    <scope>NUCLEOTIDE SEQUENCE [LARGE SCALE GENOMIC DNA]</scope>
    <source>
        <strain evidence="11">ATCC 35199</strain>
    </source>
</reference>
<evidence type="ECO:0000256" key="2">
    <source>
        <dbReference type="ARBA" id="ARBA00022490"/>
    </source>
</evidence>
<keyword evidence="4" id="KW-0479">Metal-binding</keyword>
<evidence type="ECO:0000256" key="8">
    <source>
        <dbReference type="ARBA" id="ARBA00023014"/>
    </source>
</evidence>